<name>A0A843TYP5_COLES</name>
<dbReference type="PANTHER" id="PTHR33710:SF71">
    <property type="entry name" value="ENDONUCLEASE_EXONUCLEASE_PHOSPHATASE DOMAIN-CONTAINING PROTEIN"/>
    <property type="match status" value="1"/>
</dbReference>
<feature type="region of interest" description="Disordered" evidence="1">
    <location>
        <begin position="333"/>
        <end position="370"/>
    </location>
</feature>
<keyword evidence="2" id="KW-1133">Transmembrane helix</keyword>
<keyword evidence="2" id="KW-0472">Membrane</keyword>
<evidence type="ECO:0000256" key="2">
    <source>
        <dbReference type="SAM" id="Phobius"/>
    </source>
</evidence>
<gene>
    <name evidence="3" type="ORF">Taro_005743</name>
</gene>
<evidence type="ECO:0000313" key="3">
    <source>
        <dbReference type="EMBL" id="MQL73389.1"/>
    </source>
</evidence>
<evidence type="ECO:0000256" key="1">
    <source>
        <dbReference type="SAM" id="MobiDB-lite"/>
    </source>
</evidence>
<dbReference type="Proteomes" id="UP000652761">
    <property type="component" value="Unassembled WGS sequence"/>
</dbReference>
<evidence type="ECO:0008006" key="5">
    <source>
        <dbReference type="Google" id="ProtNLM"/>
    </source>
</evidence>
<organism evidence="3 4">
    <name type="scientific">Colocasia esculenta</name>
    <name type="common">Wild taro</name>
    <name type="synonym">Arum esculentum</name>
    <dbReference type="NCBI Taxonomy" id="4460"/>
    <lineage>
        <taxon>Eukaryota</taxon>
        <taxon>Viridiplantae</taxon>
        <taxon>Streptophyta</taxon>
        <taxon>Embryophyta</taxon>
        <taxon>Tracheophyta</taxon>
        <taxon>Spermatophyta</taxon>
        <taxon>Magnoliopsida</taxon>
        <taxon>Liliopsida</taxon>
        <taxon>Araceae</taxon>
        <taxon>Aroideae</taxon>
        <taxon>Colocasieae</taxon>
        <taxon>Colocasia</taxon>
    </lineage>
</organism>
<dbReference type="EMBL" id="NMUH01000164">
    <property type="protein sequence ID" value="MQL73389.1"/>
    <property type="molecule type" value="Genomic_DNA"/>
</dbReference>
<keyword evidence="2" id="KW-0812">Transmembrane</keyword>
<proteinExistence type="predicted"/>
<dbReference type="OrthoDB" id="688652at2759"/>
<comment type="caution">
    <text evidence="3">The sequence shown here is derived from an EMBL/GenBank/DDBJ whole genome shotgun (WGS) entry which is preliminary data.</text>
</comment>
<dbReference type="AlphaFoldDB" id="A0A843TYP5"/>
<feature type="non-terminal residue" evidence="3">
    <location>
        <position position="1"/>
    </location>
</feature>
<evidence type="ECO:0000313" key="4">
    <source>
        <dbReference type="Proteomes" id="UP000652761"/>
    </source>
</evidence>
<keyword evidence="4" id="KW-1185">Reference proteome</keyword>
<accession>A0A843TYP5</accession>
<protein>
    <recommendedName>
        <fullName evidence="5">Endonuclease/exonuclease/phosphatase domain-containing protein</fullName>
    </recommendedName>
</protein>
<reference evidence="3" key="1">
    <citation type="submission" date="2017-07" db="EMBL/GenBank/DDBJ databases">
        <title>Taro Niue Genome Assembly and Annotation.</title>
        <authorList>
            <person name="Atibalentja N."/>
            <person name="Keating K."/>
            <person name="Fields C.J."/>
        </authorList>
    </citation>
    <scope>NUCLEOTIDE SEQUENCE</scope>
    <source>
        <strain evidence="3">Niue_2</strain>
        <tissue evidence="3">Leaf</tissue>
    </source>
</reference>
<dbReference type="InterPro" id="IPR036691">
    <property type="entry name" value="Endo/exonu/phosph_ase_sf"/>
</dbReference>
<dbReference type="SUPFAM" id="SSF56219">
    <property type="entry name" value="DNase I-like"/>
    <property type="match status" value="1"/>
</dbReference>
<dbReference type="PANTHER" id="PTHR33710">
    <property type="entry name" value="BNAC02G09200D PROTEIN"/>
    <property type="match status" value="1"/>
</dbReference>
<sequence>MLDFNAFISGASLTDVGYIGSNFTLSNNRTGQVPVKARLDRFLSNSTCGDIYMGLKVRHLARGPSDHSPLLVTFSPLPRTPARFTFLSKWITHETFKDTVKAAWDALIGWHYNPFVILHLKLKAVIGALRIWNKATFGNINDNLLSYEEEARAMQEAFDADPSPNNRSAMGAANANLRKAVNCNGRQNSIYRLQVDGVWNEDQEKPLSCEKTQSLWPLIRRLEASSDDLPQLEDSLDIRERFPDSGVQRDSPQSLELGGFGGFLALAEESFPDLLFPLLIFPVANVVVFLLVRASRGVRSRLSSRPQQLRALYFPTATSGLWSVHAGSSAGHVDVGPHPGCTPGSVGGSGSGSSSGPRLRTMVDPPSWKG</sequence>
<feature type="transmembrane region" description="Helical" evidence="2">
    <location>
        <begin position="274"/>
        <end position="292"/>
    </location>
</feature>